<dbReference type="OrthoDB" id="30237at10239"/>
<name>U5PXX7_BPGRA</name>
<dbReference type="GeneID" id="17959967"/>
<protein>
    <submittedName>
        <fullName evidence="1">Uncharacterized protein</fullName>
    </submittedName>
</protein>
<organism evidence="1 2">
    <name type="scientific">Bacillus phage Grass</name>
    <dbReference type="NCBI Taxonomy" id="1406785"/>
    <lineage>
        <taxon>Viruses</taxon>
        <taxon>Duplodnaviria</taxon>
        <taxon>Heunggongvirae</taxon>
        <taxon>Uroviricota</taxon>
        <taxon>Caudoviricetes</taxon>
        <taxon>Herelleviridae</taxon>
        <taxon>Bastillevirinae</taxon>
        <taxon>Nitunavirus</taxon>
        <taxon>Nitunavirus grass</taxon>
    </lineage>
</organism>
<accession>U5PXX7</accession>
<evidence type="ECO:0000313" key="2">
    <source>
        <dbReference type="Proteomes" id="UP000017648"/>
    </source>
</evidence>
<organismHost>
    <name type="scientific">Bacillus subtilis</name>
    <dbReference type="NCBI Taxonomy" id="1423"/>
</organismHost>
<evidence type="ECO:0000313" key="1">
    <source>
        <dbReference type="EMBL" id="AGY47308.1"/>
    </source>
</evidence>
<keyword evidence="2" id="KW-1185">Reference proteome</keyword>
<proteinExistence type="predicted"/>
<reference evidence="1 2" key="1">
    <citation type="journal article" date="2013" name="Genome Announc.">
        <title>Complete Genome of Bacillus subtilis Myophage Grass.</title>
        <authorList>
            <person name="Miller S.Y."/>
            <person name="Colquhoun J.M."/>
            <person name="Perl A.L."/>
            <person name="Chamakura K.R."/>
            <person name="Kuty Everett G.F."/>
        </authorList>
    </citation>
    <scope>NUCLEOTIDE SEQUENCE [LARGE SCALE GENOMIC DNA]</scope>
</reference>
<dbReference type="RefSeq" id="YP_008771409.1">
    <property type="nucleotide sequence ID" value="NC_022771.1"/>
</dbReference>
<dbReference type="Proteomes" id="UP000017648">
    <property type="component" value="Segment"/>
</dbReference>
<sequence length="201" mass="22998">MKLDRKTLELFFWAQVAAEEVSDCLNTESFQLTVTDDEFIKKVQKMKQSADELLAAVEEKDPNLDLETTTLPSVDGLFEGEPITDYVGARLEMIYGNDSPENLNRMVTAALKLKEEQEAPTGEDLLMRVRSVDELFTYEINDLLIAIENDLGAKQDYSLSDLDLIRFYLEHLPSNSKFDIEEMSDAEVAREWSRIMSNKKN</sequence>
<gene>
    <name evidence="1" type="ORF">Grass_43</name>
</gene>
<dbReference type="KEGG" id="vg:17959967"/>
<dbReference type="EMBL" id="KF669652">
    <property type="protein sequence ID" value="AGY47308.1"/>
    <property type="molecule type" value="Genomic_DNA"/>
</dbReference>